<sequence length="59" mass="7069">MTKMLLLISQQVVVYEKQYRELLGELRYVHVLQLVSLSLRSTFARKRQLLGALSLWRHR</sequence>
<gene>
    <name evidence="1" type="ORF">A2161_06680</name>
</gene>
<dbReference type="Proteomes" id="UP000179266">
    <property type="component" value="Unassembled WGS sequence"/>
</dbReference>
<evidence type="ECO:0000313" key="2">
    <source>
        <dbReference type="Proteomes" id="UP000179266"/>
    </source>
</evidence>
<name>A0A1F7RL14_9BACT</name>
<dbReference type="AlphaFoldDB" id="A0A1F7RL14"/>
<protein>
    <submittedName>
        <fullName evidence="1">Uncharacterized protein</fullName>
    </submittedName>
</protein>
<organism evidence="1 2">
    <name type="scientific">Candidatus Schekmanbacteria bacterium RBG_13_48_7</name>
    <dbReference type="NCBI Taxonomy" id="1817878"/>
    <lineage>
        <taxon>Bacteria</taxon>
        <taxon>Candidatus Schekmaniibacteriota</taxon>
    </lineage>
</organism>
<dbReference type="EMBL" id="MGDD01000331">
    <property type="protein sequence ID" value="OGL42232.1"/>
    <property type="molecule type" value="Genomic_DNA"/>
</dbReference>
<accession>A0A1F7RL14</accession>
<proteinExistence type="predicted"/>
<comment type="caution">
    <text evidence="1">The sequence shown here is derived from an EMBL/GenBank/DDBJ whole genome shotgun (WGS) entry which is preliminary data.</text>
</comment>
<reference evidence="1 2" key="1">
    <citation type="journal article" date="2016" name="Nat. Commun.">
        <title>Thousands of microbial genomes shed light on interconnected biogeochemical processes in an aquifer system.</title>
        <authorList>
            <person name="Anantharaman K."/>
            <person name="Brown C.T."/>
            <person name="Hug L.A."/>
            <person name="Sharon I."/>
            <person name="Castelle C.J."/>
            <person name="Probst A.J."/>
            <person name="Thomas B.C."/>
            <person name="Singh A."/>
            <person name="Wilkins M.J."/>
            <person name="Karaoz U."/>
            <person name="Brodie E.L."/>
            <person name="Williams K.H."/>
            <person name="Hubbard S.S."/>
            <person name="Banfield J.F."/>
        </authorList>
    </citation>
    <scope>NUCLEOTIDE SEQUENCE [LARGE SCALE GENOMIC DNA]</scope>
</reference>
<evidence type="ECO:0000313" key="1">
    <source>
        <dbReference type="EMBL" id="OGL42232.1"/>
    </source>
</evidence>